<dbReference type="Proteomes" id="UP000036403">
    <property type="component" value="Unassembled WGS sequence"/>
</dbReference>
<dbReference type="PaxDb" id="67767-A0A0J7NU49"/>
<evidence type="ECO:0000313" key="1">
    <source>
        <dbReference type="EMBL" id="KMQ95935.1"/>
    </source>
</evidence>
<keyword evidence="2" id="KW-1185">Reference proteome</keyword>
<dbReference type="AlphaFoldDB" id="A0A0J7NU49"/>
<sequence length="82" mass="9197">MIVAVRIALANFPSDLCFCQITANKGEIHNRAKTTPTKREEAIHVDQDNIKQGVYLKQDLVPSIYSWVFPFNSPGVKIASNH</sequence>
<accession>A0A0J7NU49</accession>
<name>A0A0J7NU49_LASNI</name>
<dbReference type="EMBL" id="LBMM01001656">
    <property type="protein sequence ID" value="KMQ95935.1"/>
    <property type="molecule type" value="Genomic_DNA"/>
</dbReference>
<comment type="caution">
    <text evidence="1">The sequence shown here is derived from an EMBL/GenBank/DDBJ whole genome shotgun (WGS) entry which is preliminary data.</text>
</comment>
<organism evidence="1 2">
    <name type="scientific">Lasius niger</name>
    <name type="common">Black garden ant</name>
    <dbReference type="NCBI Taxonomy" id="67767"/>
    <lineage>
        <taxon>Eukaryota</taxon>
        <taxon>Metazoa</taxon>
        <taxon>Ecdysozoa</taxon>
        <taxon>Arthropoda</taxon>
        <taxon>Hexapoda</taxon>
        <taxon>Insecta</taxon>
        <taxon>Pterygota</taxon>
        <taxon>Neoptera</taxon>
        <taxon>Endopterygota</taxon>
        <taxon>Hymenoptera</taxon>
        <taxon>Apocrita</taxon>
        <taxon>Aculeata</taxon>
        <taxon>Formicoidea</taxon>
        <taxon>Formicidae</taxon>
        <taxon>Formicinae</taxon>
        <taxon>Lasius</taxon>
        <taxon>Lasius</taxon>
    </lineage>
</organism>
<protein>
    <submittedName>
        <fullName evidence="1">Uncharacterized protein</fullName>
    </submittedName>
</protein>
<proteinExistence type="predicted"/>
<reference evidence="1 2" key="1">
    <citation type="submission" date="2015-04" db="EMBL/GenBank/DDBJ databases">
        <title>Lasius niger genome sequencing.</title>
        <authorList>
            <person name="Konorov E.A."/>
            <person name="Nikitin M.A."/>
            <person name="Kirill M.V."/>
            <person name="Chang P."/>
        </authorList>
    </citation>
    <scope>NUCLEOTIDE SEQUENCE [LARGE SCALE GENOMIC DNA]</scope>
    <source>
        <tissue evidence="1">Whole</tissue>
    </source>
</reference>
<evidence type="ECO:0000313" key="2">
    <source>
        <dbReference type="Proteomes" id="UP000036403"/>
    </source>
</evidence>
<gene>
    <name evidence="1" type="ORF">RF55_3821</name>
</gene>